<dbReference type="PANTHER" id="PTHR11439:SF463">
    <property type="entry name" value="REVERSE TRANSCRIPTASE TY1_COPIA-TYPE DOMAIN-CONTAINING PROTEIN"/>
    <property type="match status" value="1"/>
</dbReference>
<dbReference type="PANTHER" id="PTHR11439">
    <property type="entry name" value="GAG-POL-RELATED RETROTRANSPOSON"/>
    <property type="match status" value="1"/>
</dbReference>
<organism evidence="2 3">
    <name type="scientific">Adiantum capillus-veneris</name>
    <name type="common">Maidenhair fern</name>
    <dbReference type="NCBI Taxonomy" id="13818"/>
    <lineage>
        <taxon>Eukaryota</taxon>
        <taxon>Viridiplantae</taxon>
        <taxon>Streptophyta</taxon>
        <taxon>Embryophyta</taxon>
        <taxon>Tracheophyta</taxon>
        <taxon>Polypodiopsida</taxon>
        <taxon>Polypodiidae</taxon>
        <taxon>Polypodiales</taxon>
        <taxon>Pteridineae</taxon>
        <taxon>Pteridaceae</taxon>
        <taxon>Vittarioideae</taxon>
        <taxon>Adiantum</taxon>
    </lineage>
</organism>
<evidence type="ECO:0000313" key="3">
    <source>
        <dbReference type="Proteomes" id="UP000886520"/>
    </source>
</evidence>
<keyword evidence="1" id="KW-1133">Transmembrane helix</keyword>
<keyword evidence="1" id="KW-0812">Transmembrane</keyword>
<dbReference type="Proteomes" id="UP000886520">
    <property type="component" value="Chromosome 25"/>
</dbReference>
<dbReference type="EMBL" id="JABFUD020000025">
    <property type="protein sequence ID" value="KAI5059727.1"/>
    <property type="molecule type" value="Genomic_DNA"/>
</dbReference>
<feature type="transmembrane region" description="Helical" evidence="1">
    <location>
        <begin position="17"/>
        <end position="36"/>
    </location>
</feature>
<dbReference type="OrthoDB" id="414945at2759"/>
<dbReference type="CDD" id="cd09272">
    <property type="entry name" value="RNase_HI_RT_Ty1"/>
    <property type="match status" value="1"/>
</dbReference>
<accession>A0A9D4U222</accession>
<proteinExistence type="predicted"/>
<feature type="non-terminal residue" evidence="2">
    <location>
        <position position="106"/>
    </location>
</feature>
<sequence>MCKCTKDLYGLKQYGPIVHVYHCFCFMLGSSCISWLSKKQSHVATSNCEAKYKGFFRAMVECVWLRCLMDYLGIGQDTTDINYIDHHSTLVVARNLIFHARRKHIE</sequence>
<comment type="caution">
    <text evidence="2">The sequence shown here is derived from an EMBL/GenBank/DDBJ whole genome shotgun (WGS) entry which is preliminary data.</text>
</comment>
<evidence type="ECO:0000256" key="1">
    <source>
        <dbReference type="SAM" id="Phobius"/>
    </source>
</evidence>
<keyword evidence="1" id="KW-0472">Membrane</keyword>
<name>A0A9D4U222_ADICA</name>
<gene>
    <name evidence="2" type="ORF">GOP47_0026046</name>
</gene>
<keyword evidence="3" id="KW-1185">Reference proteome</keyword>
<reference evidence="2" key="1">
    <citation type="submission" date="2021-01" db="EMBL/GenBank/DDBJ databases">
        <title>Adiantum capillus-veneris genome.</title>
        <authorList>
            <person name="Fang Y."/>
            <person name="Liao Q."/>
        </authorList>
    </citation>
    <scope>NUCLEOTIDE SEQUENCE</scope>
    <source>
        <strain evidence="2">H3</strain>
        <tissue evidence="2">Leaf</tissue>
    </source>
</reference>
<dbReference type="AlphaFoldDB" id="A0A9D4U222"/>
<dbReference type="PROSITE" id="PS51257">
    <property type="entry name" value="PROKAR_LIPOPROTEIN"/>
    <property type="match status" value="1"/>
</dbReference>
<protein>
    <submittedName>
        <fullName evidence="2">Uncharacterized protein</fullName>
    </submittedName>
</protein>
<evidence type="ECO:0000313" key="2">
    <source>
        <dbReference type="EMBL" id="KAI5059727.1"/>
    </source>
</evidence>